<keyword evidence="2" id="KW-0238">DNA-binding</keyword>
<dbReference type="InterPro" id="IPR044946">
    <property type="entry name" value="Restrct_endonuc_typeI_TRD_sf"/>
</dbReference>
<dbReference type="AlphaFoldDB" id="F0FFQ5"/>
<evidence type="ECO:0000313" key="4">
    <source>
        <dbReference type="Proteomes" id="UP000004185"/>
    </source>
</evidence>
<protein>
    <submittedName>
        <fullName evidence="3">Type I restriction modification DNA specificity domain protein</fullName>
    </submittedName>
</protein>
<evidence type="ECO:0000256" key="1">
    <source>
        <dbReference type="ARBA" id="ARBA00022747"/>
    </source>
</evidence>
<comment type="caution">
    <text evidence="3">The sequence shown here is derived from an EMBL/GenBank/DDBJ whole genome shotgun (WGS) entry which is preliminary data.</text>
</comment>
<dbReference type="GO" id="GO:0009307">
    <property type="term" value="P:DNA restriction-modification system"/>
    <property type="evidence" value="ECO:0007669"/>
    <property type="project" value="UniProtKB-KW"/>
</dbReference>
<name>F0FFQ5_STRSA</name>
<dbReference type="EMBL" id="AEWY01000007">
    <property type="protein sequence ID" value="EGC22320.1"/>
    <property type="molecule type" value="Genomic_DNA"/>
</dbReference>
<reference evidence="3 4" key="1">
    <citation type="submission" date="2011-01" db="EMBL/GenBank/DDBJ databases">
        <authorList>
            <person name="Muzny D."/>
            <person name="Qin X."/>
            <person name="Deng J."/>
            <person name="Jiang H."/>
            <person name="Liu Y."/>
            <person name="Qu J."/>
            <person name="Song X.-Z."/>
            <person name="Zhang L."/>
            <person name="Thornton R."/>
            <person name="Coyle M."/>
            <person name="Francisco L."/>
            <person name="Jackson L."/>
            <person name="Javaid M."/>
            <person name="Korchina V."/>
            <person name="Kovar C."/>
            <person name="Mata R."/>
            <person name="Mathew T."/>
            <person name="Ngo R."/>
            <person name="Nguyen L."/>
            <person name="Nguyen N."/>
            <person name="Okwuonu G."/>
            <person name="Ongeri F."/>
            <person name="Pham C."/>
            <person name="Simmons D."/>
            <person name="Wilczek-Boney K."/>
            <person name="Hale W."/>
            <person name="Jakkamsetti A."/>
            <person name="Pham P."/>
            <person name="Ruth R."/>
            <person name="San Lucas F."/>
            <person name="Warren J."/>
            <person name="Zhang J."/>
            <person name="Zhao Z."/>
            <person name="Zhou C."/>
            <person name="Zhu D."/>
            <person name="Lee S."/>
            <person name="Bess C."/>
            <person name="Blankenburg K."/>
            <person name="Forbes L."/>
            <person name="Fu Q."/>
            <person name="Gubbala S."/>
            <person name="Hirani K."/>
            <person name="Jayaseelan J.C."/>
            <person name="Lara F."/>
            <person name="Munidasa M."/>
            <person name="Palculict T."/>
            <person name="Patil S."/>
            <person name="Pu L.-L."/>
            <person name="Saada N."/>
            <person name="Tang L."/>
            <person name="Weissenberger G."/>
            <person name="Zhu Y."/>
            <person name="Hemphill L."/>
            <person name="Shang Y."/>
            <person name="Youmans B."/>
            <person name="Ayvaz T."/>
            <person name="Ross M."/>
            <person name="Santibanez J."/>
            <person name="Aqrawi P."/>
            <person name="Gross S."/>
            <person name="Joshi V."/>
            <person name="Fowler G."/>
            <person name="Nazareth L."/>
            <person name="Reid J."/>
            <person name="Worley K."/>
            <person name="Petrosino J."/>
            <person name="Highlander S."/>
            <person name="Gibbs R."/>
        </authorList>
    </citation>
    <scope>NUCLEOTIDE SEQUENCE [LARGE SCALE GENOMIC DNA]</scope>
    <source>
        <strain evidence="3 4">SK353</strain>
    </source>
</reference>
<dbReference type="GO" id="GO:0003677">
    <property type="term" value="F:DNA binding"/>
    <property type="evidence" value="ECO:0007669"/>
    <property type="project" value="UniProtKB-KW"/>
</dbReference>
<dbReference type="PATRIC" id="fig|888815.3.peg.1509"/>
<evidence type="ECO:0000256" key="2">
    <source>
        <dbReference type="ARBA" id="ARBA00023125"/>
    </source>
</evidence>
<dbReference type="PANTHER" id="PTHR30408">
    <property type="entry name" value="TYPE-1 RESTRICTION ENZYME ECOKI SPECIFICITY PROTEIN"/>
    <property type="match status" value="1"/>
</dbReference>
<accession>F0FFQ5</accession>
<dbReference type="SUPFAM" id="SSF116734">
    <property type="entry name" value="DNA methylase specificity domain"/>
    <property type="match status" value="1"/>
</dbReference>
<organism evidence="3 4">
    <name type="scientific">Streptococcus sanguinis SK353</name>
    <dbReference type="NCBI Taxonomy" id="888815"/>
    <lineage>
        <taxon>Bacteria</taxon>
        <taxon>Bacillati</taxon>
        <taxon>Bacillota</taxon>
        <taxon>Bacilli</taxon>
        <taxon>Lactobacillales</taxon>
        <taxon>Streptococcaceae</taxon>
        <taxon>Streptococcus</taxon>
    </lineage>
</organism>
<sequence length="188" mass="21949">MQKILILVIAHLNKRILTLAWEQRKLGEVLSERNIQEVPTAQIPLVSFTVEHGVTPKTERYNREFLVREETKKYKYTKYNDIVYNPANLKFGAIARNKYGEAFFSPIYVTFEANYSNVLPEFIEKILTSNDFIQKALKFQEGTVYERMAVKADDFLKLVIKLPTPPEQRAIGSFFQELDQLITLQQRV</sequence>
<gene>
    <name evidence="3" type="ORF">HMPREF9388_1537</name>
</gene>
<dbReference type="InterPro" id="IPR052021">
    <property type="entry name" value="Type-I_RS_S_subunit"/>
</dbReference>
<dbReference type="Gene3D" id="3.90.220.20">
    <property type="entry name" value="DNA methylase specificity domains"/>
    <property type="match status" value="1"/>
</dbReference>
<keyword evidence="1" id="KW-0680">Restriction system</keyword>
<dbReference type="PANTHER" id="PTHR30408:SF12">
    <property type="entry name" value="TYPE I RESTRICTION ENZYME MJAVIII SPECIFICITY SUBUNIT"/>
    <property type="match status" value="1"/>
</dbReference>
<evidence type="ECO:0000313" key="3">
    <source>
        <dbReference type="EMBL" id="EGC22320.1"/>
    </source>
</evidence>
<proteinExistence type="predicted"/>
<dbReference type="Proteomes" id="UP000004185">
    <property type="component" value="Unassembled WGS sequence"/>
</dbReference>
<dbReference type="HOGENOM" id="CLU_1320127_0_0_9"/>